<name>A0AAD9CY34_PAPLA</name>
<keyword evidence="3" id="KW-0255">Endonuclease</keyword>
<dbReference type="PANTHER" id="PTHR11200:SF286">
    <property type="entry name" value="5-PHOSPHATASE, PUTATIVE (AFU_ORTHOLOGUE AFUA_5G07600)-RELATED"/>
    <property type="match status" value="1"/>
</dbReference>
<dbReference type="Gene3D" id="3.60.10.10">
    <property type="entry name" value="Endonuclease/exonuclease/phosphatase"/>
    <property type="match status" value="1"/>
</dbReference>
<keyword evidence="3" id="KW-0378">Hydrolase</keyword>
<dbReference type="Pfam" id="PF22669">
    <property type="entry name" value="Exo_endo_phos2"/>
    <property type="match status" value="1"/>
</dbReference>
<dbReference type="InterPro" id="IPR036691">
    <property type="entry name" value="Endo/exonu/phosph_ase_sf"/>
</dbReference>
<feature type="transmembrane region" description="Helical" evidence="1">
    <location>
        <begin position="426"/>
        <end position="446"/>
    </location>
</feature>
<evidence type="ECO:0000256" key="1">
    <source>
        <dbReference type="SAM" id="Phobius"/>
    </source>
</evidence>
<dbReference type="EMBL" id="JAODAN010000005">
    <property type="protein sequence ID" value="KAK1924124.1"/>
    <property type="molecule type" value="Genomic_DNA"/>
</dbReference>
<evidence type="ECO:0000313" key="4">
    <source>
        <dbReference type="Proteomes" id="UP001182556"/>
    </source>
</evidence>
<accession>A0AAD9CY34</accession>
<gene>
    <name evidence="3" type="ORF">DB88DRAFT_463647</name>
</gene>
<feature type="domain" description="Inositol polyphosphate-related phosphatase" evidence="2">
    <location>
        <begin position="3"/>
        <end position="366"/>
    </location>
</feature>
<reference evidence="3" key="1">
    <citation type="submission" date="2023-02" db="EMBL/GenBank/DDBJ databases">
        <title>Identification and recombinant expression of a fungal hydrolase from Papiliotrema laurentii that hydrolyzes apple cutin and clears colloidal polyester polyurethane.</title>
        <authorList>
            <consortium name="DOE Joint Genome Institute"/>
            <person name="Roman V.A."/>
            <person name="Bojanowski C."/>
            <person name="Crable B.R."/>
            <person name="Wagner D.N."/>
            <person name="Hung C.S."/>
            <person name="Nadeau L.J."/>
            <person name="Schratz L."/>
            <person name="Haridas S."/>
            <person name="Pangilinan J."/>
            <person name="Lipzen A."/>
            <person name="Na H."/>
            <person name="Yan M."/>
            <person name="Ng V."/>
            <person name="Grigoriev I.V."/>
            <person name="Spatafora J.W."/>
            <person name="Barlow D."/>
            <person name="Biffinger J."/>
            <person name="Kelley-Loughnane N."/>
            <person name="Varaljay V.A."/>
            <person name="Crookes-Goodson W.J."/>
        </authorList>
    </citation>
    <scope>NUCLEOTIDE SEQUENCE</scope>
    <source>
        <strain evidence="3">5307AH</strain>
    </source>
</reference>
<dbReference type="Proteomes" id="UP001182556">
    <property type="component" value="Unassembled WGS sequence"/>
</dbReference>
<evidence type="ECO:0000313" key="3">
    <source>
        <dbReference type="EMBL" id="KAK1924124.1"/>
    </source>
</evidence>
<dbReference type="AlphaFoldDB" id="A0AAD9CY34"/>
<protein>
    <submittedName>
        <fullName evidence="3">Endonuclease/exonuclease/phosphatase</fullName>
    </submittedName>
</protein>
<keyword evidence="4" id="KW-1185">Reference proteome</keyword>
<keyword evidence="1" id="KW-0812">Transmembrane</keyword>
<keyword evidence="1" id="KW-1133">Transmembrane helix</keyword>
<dbReference type="InterPro" id="IPR000300">
    <property type="entry name" value="IPPc"/>
</dbReference>
<dbReference type="GO" id="GO:0004519">
    <property type="term" value="F:endonuclease activity"/>
    <property type="evidence" value="ECO:0007669"/>
    <property type="project" value="UniProtKB-KW"/>
</dbReference>
<dbReference type="InterPro" id="IPR046985">
    <property type="entry name" value="IP5"/>
</dbReference>
<dbReference type="PANTHER" id="PTHR11200">
    <property type="entry name" value="INOSITOL 5-PHOSPHATASE"/>
    <property type="match status" value="1"/>
</dbReference>
<keyword evidence="1" id="KW-0472">Membrane</keyword>
<dbReference type="GO" id="GO:0046856">
    <property type="term" value="P:phosphatidylinositol dephosphorylation"/>
    <property type="evidence" value="ECO:0007669"/>
    <property type="project" value="InterPro"/>
</dbReference>
<dbReference type="SUPFAM" id="SSF56219">
    <property type="entry name" value="DNase I-like"/>
    <property type="match status" value="1"/>
</dbReference>
<dbReference type="GO" id="GO:0004439">
    <property type="term" value="F:phosphatidylinositol-4,5-bisphosphate 5-phosphatase activity"/>
    <property type="evidence" value="ECO:0007669"/>
    <property type="project" value="TreeGrafter"/>
</dbReference>
<keyword evidence="3" id="KW-0540">Nuclease</keyword>
<proteinExistence type="predicted"/>
<organism evidence="3 4">
    <name type="scientific">Papiliotrema laurentii</name>
    <name type="common">Cryptococcus laurentii</name>
    <dbReference type="NCBI Taxonomy" id="5418"/>
    <lineage>
        <taxon>Eukaryota</taxon>
        <taxon>Fungi</taxon>
        <taxon>Dikarya</taxon>
        <taxon>Basidiomycota</taxon>
        <taxon>Agaricomycotina</taxon>
        <taxon>Tremellomycetes</taxon>
        <taxon>Tremellales</taxon>
        <taxon>Rhynchogastremaceae</taxon>
        <taxon>Papiliotrema</taxon>
    </lineage>
</organism>
<evidence type="ECO:0000259" key="2">
    <source>
        <dbReference type="SMART" id="SM00128"/>
    </source>
</evidence>
<sequence>MMEPLRIFLTTWNTGLQGSMAQSQDLTSWLLPVLHQTANDPNVTNGPVPDIYAIAVQELLPVHLALAGLSGPVLLALTDRIESLLSAHATSLSADKSREKYKLVSKVSHGGNALWLFAREKTTAGRLGKPLTSTLGLWCLGMGNKGAVGIRLPIQRGEKEGGWETLTFVCTHLEAHDHNIARRNTQYQSILSSLVFRSSDPLSTPYQVFDTSHLFFMGDLNYRLERLPSSGWPREAKLADDVLALERARAEMVDLDTLRREQREGRVCGGLREGDLSRFAPTYKRIVGQVDGYAKKRIPGWTDRILFASWTDPDHLYSPQALLQPTPPPAPETTTQIAHFSSTPELTISDHKPVHAVLELPPVDHSISSPQLAPMLPNAPPPHPPRPAATSYEMLLLYKLVGLFFDRLVGWPWALIVLLGGGNLQAGMGVSAFIAMIWGIWWSGVWSR</sequence>
<comment type="caution">
    <text evidence="3">The sequence shown here is derived from an EMBL/GenBank/DDBJ whole genome shotgun (WGS) entry which is preliminary data.</text>
</comment>
<dbReference type="SMART" id="SM00128">
    <property type="entry name" value="IPPc"/>
    <property type="match status" value="1"/>
</dbReference>